<dbReference type="Gene3D" id="3.30.530.20">
    <property type="match status" value="1"/>
</dbReference>
<organism evidence="3 4">
    <name type="scientific">Phormidesmis priestleyi Ana</name>
    <dbReference type="NCBI Taxonomy" id="1666911"/>
    <lineage>
        <taxon>Bacteria</taxon>
        <taxon>Bacillati</taxon>
        <taxon>Cyanobacteriota</taxon>
        <taxon>Cyanophyceae</taxon>
        <taxon>Leptolyngbyales</taxon>
        <taxon>Leptolyngbyaceae</taxon>
        <taxon>Phormidesmis</taxon>
    </lineage>
</organism>
<feature type="compositionally biased region" description="Polar residues" evidence="1">
    <location>
        <begin position="14"/>
        <end position="25"/>
    </location>
</feature>
<dbReference type="SUPFAM" id="SSF55961">
    <property type="entry name" value="Bet v1-like"/>
    <property type="match status" value="1"/>
</dbReference>
<feature type="domain" description="Coenzyme Q-binding protein COQ10 START" evidence="2">
    <location>
        <begin position="48"/>
        <end position="166"/>
    </location>
</feature>
<dbReference type="Proteomes" id="UP000050465">
    <property type="component" value="Unassembled WGS sequence"/>
</dbReference>
<dbReference type="STRING" id="1666911.HLUCCA11_13955"/>
<evidence type="ECO:0000256" key="1">
    <source>
        <dbReference type="SAM" id="MobiDB-lite"/>
    </source>
</evidence>
<proteinExistence type="predicted"/>
<protein>
    <submittedName>
        <fullName evidence="3">Polyketide cyclase / dehydrase and lipid transport</fullName>
    </submittedName>
</protein>
<gene>
    <name evidence="3" type="ORF">HLUCCA11_13955</name>
</gene>
<dbReference type="PANTHER" id="PTHR34060">
    <property type="entry name" value="POLYKETIDE CYCLASE / DEHYDRASE AND LIPID TRANSPORT PROTEIN"/>
    <property type="match status" value="1"/>
</dbReference>
<dbReference type="Pfam" id="PF03364">
    <property type="entry name" value="Polyketide_cyc"/>
    <property type="match status" value="1"/>
</dbReference>
<dbReference type="InterPro" id="IPR005031">
    <property type="entry name" value="COQ10_START"/>
</dbReference>
<dbReference type="PATRIC" id="fig|1666911.3.peg.36"/>
<dbReference type="CDD" id="cd08866">
    <property type="entry name" value="SRPBCC_11"/>
    <property type="match status" value="1"/>
</dbReference>
<reference evidence="3 4" key="1">
    <citation type="submission" date="2015-09" db="EMBL/GenBank/DDBJ databases">
        <title>Identification and resolution of microdiversity through metagenomic sequencing of parallel consortia.</title>
        <authorList>
            <person name="Nelson W.C."/>
            <person name="Romine M.F."/>
            <person name="Lindemann S.R."/>
        </authorList>
    </citation>
    <scope>NUCLEOTIDE SEQUENCE [LARGE SCALE GENOMIC DNA]</scope>
    <source>
        <strain evidence="3">Ana</strain>
    </source>
</reference>
<feature type="region of interest" description="Disordered" evidence="1">
    <location>
        <begin position="1"/>
        <end position="27"/>
    </location>
</feature>
<evidence type="ECO:0000313" key="4">
    <source>
        <dbReference type="Proteomes" id="UP000050465"/>
    </source>
</evidence>
<sequence length="189" mass="21526">MTQHTLSPIEDSSRQATANSRTNDNAYVEISTEKRPAKERRILATITIPQPIEQVWQVITDYERLADFVPNLTSSKLVSNSEGRIRLEQIGSQCFLKFKFCARVVLDMTENFPYELGFAMKEGDFKQFEGAWKLQSTTDEQSGQPITQLSYDLSVKPPRAMPATLIEHHICHNLTLNLLAIRQRALELA</sequence>
<dbReference type="EMBL" id="LJZR01000018">
    <property type="protein sequence ID" value="KPQ34613.1"/>
    <property type="molecule type" value="Genomic_DNA"/>
</dbReference>
<evidence type="ECO:0000313" key="3">
    <source>
        <dbReference type="EMBL" id="KPQ34613.1"/>
    </source>
</evidence>
<accession>A0A0P7ZW82</accession>
<dbReference type="PANTHER" id="PTHR34060:SF1">
    <property type="entry name" value="POLYKETIDE CYCLASE _ DEHYDRASE AND LIPID TRANSPORT PROTEIN"/>
    <property type="match status" value="1"/>
</dbReference>
<dbReference type="InterPro" id="IPR023393">
    <property type="entry name" value="START-like_dom_sf"/>
</dbReference>
<comment type="caution">
    <text evidence="3">The sequence shown here is derived from an EMBL/GenBank/DDBJ whole genome shotgun (WGS) entry which is preliminary data.</text>
</comment>
<dbReference type="AlphaFoldDB" id="A0A0P7ZW82"/>
<name>A0A0P7ZW82_9CYAN</name>
<evidence type="ECO:0000259" key="2">
    <source>
        <dbReference type="Pfam" id="PF03364"/>
    </source>
</evidence>